<dbReference type="RefSeq" id="WP_207184191.1">
    <property type="nucleotide sequence ID" value="NZ_AP024151.1"/>
</dbReference>
<proteinExistence type="predicted"/>
<accession>A0A8H8X1H4</accession>
<reference evidence="1" key="1">
    <citation type="submission" date="2020-11" db="EMBL/GenBank/DDBJ databases">
        <title>Complete genome sequence of a novel pathogenic Methylobacterium strain isolated from rice in Vietnam.</title>
        <authorList>
            <person name="Lai K."/>
            <person name="Okazaki S."/>
            <person name="Higashi K."/>
            <person name="Mori H."/>
            <person name="Toyoda A."/>
            <person name="Kurokawa K."/>
        </authorList>
    </citation>
    <scope>NUCLEOTIDE SEQUENCE</scope>
    <source>
        <strain evidence="1">VL1</strain>
        <plasmid evidence="1">pVL1_6</plasmid>
    </source>
</reference>
<geneLocation type="plasmid" evidence="1 2">
    <name>pVL1_6</name>
</geneLocation>
<name>A0A8H8X1H4_9HYPH</name>
<dbReference type="KEGG" id="mind:mvi_65540"/>
<evidence type="ECO:0000313" key="2">
    <source>
        <dbReference type="Proteomes" id="UP000663508"/>
    </source>
</evidence>
<keyword evidence="1" id="KW-0614">Plasmid</keyword>
<evidence type="ECO:0000313" key="1">
    <source>
        <dbReference type="EMBL" id="BCM88093.1"/>
    </source>
</evidence>
<gene>
    <name evidence="1" type="ORF">mvi_65540</name>
</gene>
<organism evidence="1 2">
    <name type="scientific">Methylobacterium indicum</name>
    <dbReference type="NCBI Taxonomy" id="1775910"/>
    <lineage>
        <taxon>Bacteria</taxon>
        <taxon>Pseudomonadati</taxon>
        <taxon>Pseudomonadota</taxon>
        <taxon>Alphaproteobacteria</taxon>
        <taxon>Hyphomicrobiales</taxon>
        <taxon>Methylobacteriaceae</taxon>
        <taxon>Methylobacterium</taxon>
    </lineage>
</organism>
<dbReference type="Proteomes" id="UP000663508">
    <property type="component" value="Plasmid pVL1_6"/>
</dbReference>
<dbReference type="EMBL" id="AP024151">
    <property type="protein sequence ID" value="BCM88093.1"/>
    <property type="molecule type" value="Genomic_DNA"/>
</dbReference>
<dbReference type="AlphaFoldDB" id="A0A8H8X1H4"/>
<protein>
    <submittedName>
        <fullName evidence="1">Uncharacterized protein</fullName>
    </submittedName>
</protein>
<sequence>MLDLSTFDLEADAVRGATVRLLNPRNGRALAADDGSPVEIQVQGSDAPAYRAAQREVRQKIDARHVGESVPLTPEELSEHTASVLAAVTTGWRNIVVDGQPWEFNREAAAALYRRFAWIAVQVDATVTDRNRFGPDALAA</sequence>